<protein>
    <submittedName>
        <fullName evidence="1">Type VI secretion system baseplate subunit TssG</fullName>
    </submittedName>
</protein>
<accession>A0A2K9NFR8</accession>
<sequence>MAGAGWRTEHSLISQLRSNPEWFDLYQAALIMERDAARGGAAPVPVGEGADAGQEAIRFHASLRARPSADPLERIDRREMPSGRTRFRAKINFLGLGGPFAPLPPPVSELLADRVRAGDAAMRDFLDLFNHRLASLLVRSRRAHRPDVTGKAPWRTGMADWLAALCGLGVEPLRRRLSVPDRSLYRHTGLLNRPVASQHGLERLLMVHFAVPVRVEPLTGDWMELEPEDRTRLGDKGDNARLGIGAVLGGRVWDQGAGITVELGPLDLATFRAFLPGGDAARALADLVALHAGPELGITLRLRLKAEEVPAVEFKPDRQDRVLGRTAWLPAREKREVVLTQRLV</sequence>
<dbReference type="OrthoDB" id="1523296at2"/>
<keyword evidence="2" id="KW-1185">Reference proteome</keyword>
<dbReference type="Pfam" id="PF06996">
    <property type="entry name" value="T6SS_TssG"/>
    <property type="match status" value="1"/>
</dbReference>
<evidence type="ECO:0000313" key="1">
    <source>
        <dbReference type="EMBL" id="AUN31085.1"/>
    </source>
</evidence>
<name>A0A2K9NFR8_9PROT</name>
<evidence type="ECO:0000313" key="2">
    <source>
        <dbReference type="Proteomes" id="UP000234752"/>
    </source>
</evidence>
<dbReference type="PANTHER" id="PTHR35564">
    <property type="match status" value="1"/>
</dbReference>
<dbReference type="InterPro" id="IPR010732">
    <property type="entry name" value="T6SS_TssG-like"/>
</dbReference>
<proteinExistence type="predicted"/>
<dbReference type="RefSeq" id="WP_102112700.1">
    <property type="nucleotide sequence ID" value="NZ_BMGN01000011.1"/>
</dbReference>
<dbReference type="NCBIfam" id="TIGR03347">
    <property type="entry name" value="VI_chp_1"/>
    <property type="match status" value="1"/>
</dbReference>
<gene>
    <name evidence="1" type="ORF">C0V82_13190</name>
</gene>
<dbReference type="PANTHER" id="PTHR35564:SF4">
    <property type="entry name" value="CYTOPLASMIC PROTEIN"/>
    <property type="match status" value="1"/>
</dbReference>
<dbReference type="Proteomes" id="UP000234752">
    <property type="component" value="Chromosome eg_1"/>
</dbReference>
<reference evidence="1 2" key="1">
    <citation type="submission" date="2017-12" db="EMBL/GenBank/DDBJ databases">
        <title>Genomes of bacteria within cyanobacterial aggregates.</title>
        <authorList>
            <person name="Cai H."/>
        </authorList>
    </citation>
    <scope>NUCLEOTIDE SEQUENCE [LARGE SCALE GENOMIC DNA]</scope>
    <source>
        <strain evidence="1 2">TH16</strain>
    </source>
</reference>
<organism evidence="1 2">
    <name type="scientific">Niveispirillum cyanobacteriorum</name>
    <dbReference type="NCBI Taxonomy" id="1612173"/>
    <lineage>
        <taxon>Bacteria</taxon>
        <taxon>Pseudomonadati</taxon>
        <taxon>Pseudomonadota</taxon>
        <taxon>Alphaproteobacteria</taxon>
        <taxon>Rhodospirillales</taxon>
        <taxon>Azospirillaceae</taxon>
        <taxon>Niveispirillum</taxon>
    </lineage>
</organism>
<dbReference type="EMBL" id="CP025611">
    <property type="protein sequence ID" value="AUN31085.1"/>
    <property type="molecule type" value="Genomic_DNA"/>
</dbReference>
<dbReference type="AlphaFoldDB" id="A0A2K9NFR8"/>
<dbReference type="KEGG" id="ncb:C0V82_13190"/>